<name>A0A090IQI2_9BACI</name>
<keyword evidence="17" id="KW-1185">Reference proteome</keyword>
<dbReference type="InterPro" id="IPR020591">
    <property type="entry name" value="Chromosome_initiator_DnaA-like"/>
</dbReference>
<dbReference type="EMBL" id="CCRF01000001">
    <property type="protein sequence ID" value="CED99877.1"/>
    <property type="molecule type" value="Genomic_DNA"/>
</dbReference>
<evidence type="ECO:0000256" key="9">
    <source>
        <dbReference type="NCBIfam" id="TIGR00362"/>
    </source>
</evidence>
<reference evidence="14 17" key="1">
    <citation type="submission" date="2014-07" db="EMBL/GenBank/DDBJ databases">
        <authorList>
            <person name="Wibberg Daniel"/>
        </authorList>
    </citation>
    <scope>NUCLEOTIDE SEQUENCE [LARGE SCALE GENOMIC DNA]</scope>
</reference>
<evidence type="ECO:0000256" key="5">
    <source>
        <dbReference type="ARBA" id="ARBA00022840"/>
    </source>
</evidence>
<dbReference type="HAMAP" id="MF_00377">
    <property type="entry name" value="DnaA_bact"/>
    <property type="match status" value="1"/>
</dbReference>
<dbReference type="GeneID" id="92959157"/>
<dbReference type="InterPro" id="IPR001957">
    <property type="entry name" value="Chromosome_initiator_DnaA"/>
</dbReference>
<dbReference type="FunFam" id="1.10.1750.10:FF:000003">
    <property type="entry name" value="Chromosomal replication initiator protein DnaA"/>
    <property type="match status" value="1"/>
</dbReference>
<feature type="domain" description="Chromosomal replication initiator DnaA C-terminal" evidence="13">
    <location>
        <begin position="356"/>
        <end position="425"/>
    </location>
</feature>
<dbReference type="NCBIfam" id="NF010686">
    <property type="entry name" value="PRK14086.1"/>
    <property type="match status" value="1"/>
</dbReference>
<dbReference type="Gene3D" id="1.10.8.60">
    <property type="match status" value="1"/>
</dbReference>
<dbReference type="Proteomes" id="UP000040576">
    <property type="component" value="Unassembled WGS sequence"/>
</dbReference>
<keyword evidence="3 8" id="KW-0235">DNA replication</keyword>
<dbReference type="Gene3D" id="3.40.50.300">
    <property type="entry name" value="P-loop containing nucleotide triphosphate hydrolases"/>
    <property type="match status" value="1"/>
</dbReference>
<keyword evidence="4 8" id="KW-0547">Nucleotide-binding</keyword>
<dbReference type="SMART" id="SM00382">
    <property type="entry name" value="AAA"/>
    <property type="match status" value="1"/>
</dbReference>
<comment type="function">
    <text evidence="8 10">Plays an essential role in the initiation and regulation of chromosomal replication. ATP-DnaA binds to the origin of replication (oriC) to initiate formation of the DNA replication initiation complex once per cell cycle. Binds the DnaA box (a 9 base pair repeat at the origin) and separates the double-stranded (ds)DNA. Forms a right-handed helical filament on oriC DNA; dsDNA binds to the exterior of the filament while single-stranded (ss)DNA is stabiized in the filament's interior. The ATP-DnaA-oriC complex binds and stabilizes one strand of the AT-rich DNA unwinding element (DUE), permitting loading of DNA polymerase. After initiation quickly degrades to an ADP-DnaA complex that is not apt for DNA replication. Binds acidic phospholipids.</text>
</comment>
<dbReference type="GO" id="GO:0005737">
    <property type="term" value="C:cytoplasm"/>
    <property type="evidence" value="ECO:0007669"/>
    <property type="project" value="UniProtKB-SubCell"/>
</dbReference>
<evidence type="ECO:0000256" key="2">
    <source>
        <dbReference type="ARBA" id="ARBA00022490"/>
    </source>
</evidence>
<dbReference type="FunFam" id="3.40.50.300:FF:000150">
    <property type="entry name" value="Chromosomal replication initiator protein DnaA"/>
    <property type="match status" value="1"/>
</dbReference>
<dbReference type="GO" id="GO:0006275">
    <property type="term" value="P:regulation of DNA replication"/>
    <property type="evidence" value="ECO:0007669"/>
    <property type="project" value="UniProtKB-UniRule"/>
</dbReference>
<keyword evidence="5 8" id="KW-0067">ATP-binding</keyword>
<dbReference type="PROSITE" id="PS01008">
    <property type="entry name" value="DNAA"/>
    <property type="match status" value="1"/>
</dbReference>
<dbReference type="Gene3D" id="3.30.300.180">
    <property type="match status" value="1"/>
</dbReference>
<dbReference type="InterPro" id="IPR038454">
    <property type="entry name" value="DnaA_N_sf"/>
</dbReference>
<feature type="binding site" evidence="8">
    <location>
        <position position="155"/>
    </location>
    <ligand>
        <name>ATP</name>
        <dbReference type="ChEBI" id="CHEBI:30616"/>
    </ligand>
</feature>
<accession>A0A090IQI2</accession>
<dbReference type="CDD" id="cd06571">
    <property type="entry name" value="Bac_DnaA_C"/>
    <property type="match status" value="1"/>
</dbReference>
<organism evidence="14 17">
    <name type="scientific">Caldibacillus thermoamylovorans</name>
    <dbReference type="NCBI Taxonomy" id="35841"/>
    <lineage>
        <taxon>Bacteria</taxon>
        <taxon>Bacillati</taxon>
        <taxon>Bacillota</taxon>
        <taxon>Bacilli</taxon>
        <taxon>Bacillales</taxon>
        <taxon>Bacillaceae</taxon>
        <taxon>Caldibacillus</taxon>
    </lineage>
</organism>
<dbReference type="InterPro" id="IPR003593">
    <property type="entry name" value="AAA+_ATPase"/>
</dbReference>
<dbReference type="Pfam" id="PF00308">
    <property type="entry name" value="Bac_DnaA"/>
    <property type="match status" value="1"/>
</dbReference>
<dbReference type="NCBIfam" id="TIGR00362">
    <property type="entry name" value="DnaA"/>
    <property type="match status" value="1"/>
</dbReference>
<dbReference type="PANTHER" id="PTHR30050:SF2">
    <property type="entry name" value="CHROMOSOMAL REPLICATION INITIATOR PROTEIN DNAA"/>
    <property type="match status" value="1"/>
</dbReference>
<comment type="subunit">
    <text evidence="8">Oligomerizes as a right-handed, spiral filament on DNA at oriC.</text>
</comment>
<dbReference type="InterPro" id="IPR018312">
    <property type="entry name" value="Chromosome_initiator_DnaA_CS"/>
</dbReference>
<keyword evidence="2 8" id="KW-0963">Cytoplasm</keyword>
<dbReference type="Pfam" id="PF11638">
    <property type="entry name" value="DnaA_N"/>
    <property type="match status" value="1"/>
</dbReference>
<dbReference type="InterPro" id="IPR013159">
    <property type="entry name" value="DnaA_C"/>
</dbReference>
<protein>
    <recommendedName>
        <fullName evidence="8 9">Chromosomal replication initiator protein DnaA</fullName>
    </recommendedName>
</protein>
<keyword evidence="7 8" id="KW-0238">DNA-binding</keyword>
<dbReference type="SUPFAM" id="SSF52540">
    <property type="entry name" value="P-loop containing nucleoside triphosphate hydrolases"/>
    <property type="match status" value="1"/>
</dbReference>
<dbReference type="SUPFAM" id="SSF48295">
    <property type="entry name" value="TrpR-like"/>
    <property type="match status" value="1"/>
</dbReference>
<keyword evidence="6 8" id="KW-0446">Lipid-binding</keyword>
<evidence type="ECO:0000256" key="8">
    <source>
        <dbReference type="HAMAP-Rule" id="MF_00377"/>
    </source>
</evidence>
<dbReference type="GO" id="GO:0005524">
    <property type="term" value="F:ATP binding"/>
    <property type="evidence" value="ECO:0007669"/>
    <property type="project" value="UniProtKB-UniRule"/>
</dbReference>
<evidence type="ECO:0000256" key="10">
    <source>
        <dbReference type="RuleBase" id="RU000577"/>
    </source>
</evidence>
<feature type="binding site" evidence="8">
    <location>
        <position position="159"/>
    </location>
    <ligand>
        <name>ATP</name>
        <dbReference type="ChEBI" id="CHEBI:30616"/>
    </ligand>
</feature>
<dbReference type="PATRIC" id="fig|35841.6.peg.3644"/>
<dbReference type="KEGG" id="bthv:CQJ30_00005"/>
<comment type="similarity">
    <text evidence="1 8 11">Belongs to the DnaA family.</text>
</comment>
<comment type="caution">
    <text evidence="8">Lacks conserved residue(s) required for the propagation of feature annotation.</text>
</comment>
<evidence type="ECO:0000313" key="14">
    <source>
        <dbReference type="EMBL" id="CED99877.1"/>
    </source>
</evidence>
<evidence type="ECO:0000259" key="12">
    <source>
        <dbReference type="SMART" id="SM00382"/>
    </source>
</evidence>
<dbReference type="Proteomes" id="UP000032076">
    <property type="component" value="Unassembled WGS sequence"/>
</dbReference>
<dbReference type="OrthoDB" id="9807019at2"/>
<dbReference type="Gene3D" id="1.10.1750.10">
    <property type="match status" value="1"/>
</dbReference>
<evidence type="ECO:0000256" key="3">
    <source>
        <dbReference type="ARBA" id="ARBA00022705"/>
    </source>
</evidence>
<dbReference type="RefSeq" id="WP_034766745.1">
    <property type="nucleotide sequence ID" value="NZ_CCRF01000001.1"/>
</dbReference>
<dbReference type="STRING" id="35841.B4167_2216"/>
<dbReference type="InterPro" id="IPR013317">
    <property type="entry name" value="DnaA_dom"/>
</dbReference>
<evidence type="ECO:0000256" key="7">
    <source>
        <dbReference type="ARBA" id="ARBA00023125"/>
    </source>
</evidence>
<dbReference type="GO" id="GO:0006270">
    <property type="term" value="P:DNA replication initiation"/>
    <property type="evidence" value="ECO:0007669"/>
    <property type="project" value="UniProtKB-UniRule"/>
</dbReference>
<dbReference type="Pfam" id="PF08299">
    <property type="entry name" value="Bac_DnaA_C"/>
    <property type="match status" value="1"/>
</dbReference>
<dbReference type="EMBL" id="JXLU01000049">
    <property type="protein sequence ID" value="KIO73362.1"/>
    <property type="molecule type" value="Genomic_DNA"/>
</dbReference>
<dbReference type="PRINTS" id="PR00051">
    <property type="entry name" value="DNAA"/>
</dbReference>
<evidence type="ECO:0000256" key="1">
    <source>
        <dbReference type="ARBA" id="ARBA00006583"/>
    </source>
</evidence>
<dbReference type="GO" id="GO:0003688">
    <property type="term" value="F:DNA replication origin binding"/>
    <property type="evidence" value="ECO:0007669"/>
    <property type="project" value="UniProtKB-UniRule"/>
</dbReference>
<dbReference type="GO" id="GO:0008289">
    <property type="term" value="F:lipid binding"/>
    <property type="evidence" value="ECO:0007669"/>
    <property type="project" value="UniProtKB-KW"/>
</dbReference>
<dbReference type="SMART" id="SM00760">
    <property type="entry name" value="Bac_DnaA_C"/>
    <property type="match status" value="1"/>
</dbReference>
<reference evidence="15 16" key="2">
    <citation type="submission" date="2015-01" db="EMBL/GenBank/DDBJ databases">
        <title>Draft Genome Sequences of Four Bacillus thermoamylovorans Strains, Isolated From Food Products.</title>
        <authorList>
            <person name="Krawcyk A.O."/>
            <person name="Berendsen E.M."/>
            <person name="Eijlander R.T."/>
            <person name="de Jong A."/>
            <person name="Wells-Bennik M."/>
            <person name="Kuipers O.P."/>
        </authorList>
    </citation>
    <scope>NUCLEOTIDE SEQUENCE [LARGE SCALE GENOMIC DNA]</scope>
    <source>
        <strain evidence="15 16">B4167</strain>
    </source>
</reference>
<dbReference type="eggNOG" id="COG0593">
    <property type="taxonomic scope" value="Bacteria"/>
</dbReference>
<feature type="binding site" evidence="8">
    <location>
        <position position="157"/>
    </location>
    <ligand>
        <name>ATP</name>
        <dbReference type="ChEBI" id="CHEBI:30616"/>
    </ligand>
</feature>
<dbReference type="InterPro" id="IPR024633">
    <property type="entry name" value="DnaA_N_dom"/>
</dbReference>
<proteinExistence type="inferred from homology"/>
<feature type="binding site" evidence="8">
    <location>
        <position position="158"/>
    </location>
    <ligand>
        <name>ATP</name>
        <dbReference type="ChEBI" id="CHEBI:30616"/>
    </ligand>
</feature>
<feature type="region of interest" description="Domain III, AAA+ region" evidence="8">
    <location>
        <begin position="111"/>
        <end position="327"/>
    </location>
</feature>
<dbReference type="FunFam" id="1.10.8.60:FF:000003">
    <property type="entry name" value="Chromosomal replication initiator protein DnaA"/>
    <property type="match status" value="1"/>
</dbReference>
<dbReference type="CDD" id="cd00009">
    <property type="entry name" value="AAA"/>
    <property type="match status" value="1"/>
</dbReference>
<evidence type="ECO:0000256" key="6">
    <source>
        <dbReference type="ARBA" id="ARBA00023121"/>
    </source>
</evidence>
<dbReference type="PANTHER" id="PTHR30050">
    <property type="entry name" value="CHROMOSOMAL REPLICATION INITIATOR PROTEIN DNAA"/>
    <property type="match status" value="1"/>
</dbReference>
<dbReference type="AlphaFoldDB" id="A0A090IQI2"/>
<evidence type="ECO:0000313" key="15">
    <source>
        <dbReference type="EMBL" id="KIO73362.1"/>
    </source>
</evidence>
<dbReference type="InterPro" id="IPR027417">
    <property type="entry name" value="P-loop_NTPase"/>
</dbReference>
<evidence type="ECO:0000259" key="13">
    <source>
        <dbReference type="SMART" id="SM00760"/>
    </source>
</evidence>
<feature type="region of interest" description="Domain I, interacts with DnaA modulators" evidence="8">
    <location>
        <begin position="1"/>
        <end position="93"/>
    </location>
</feature>
<evidence type="ECO:0000313" key="17">
    <source>
        <dbReference type="Proteomes" id="UP000040576"/>
    </source>
</evidence>
<gene>
    <name evidence="8 14" type="primary">dnaA</name>
    <name evidence="15" type="ORF">B4167_2216</name>
    <name evidence="14" type="ORF">BT1A1_0001</name>
</gene>
<dbReference type="GO" id="GO:0005886">
    <property type="term" value="C:plasma membrane"/>
    <property type="evidence" value="ECO:0007669"/>
    <property type="project" value="TreeGrafter"/>
</dbReference>
<evidence type="ECO:0000313" key="16">
    <source>
        <dbReference type="Proteomes" id="UP000032076"/>
    </source>
</evidence>
<dbReference type="InterPro" id="IPR010921">
    <property type="entry name" value="Trp_repressor/repl_initiator"/>
</dbReference>
<evidence type="ECO:0000256" key="11">
    <source>
        <dbReference type="RuleBase" id="RU004227"/>
    </source>
</evidence>
<sequence length="448" mass="50989">MENIDDLWGKTLNVIEKKISKPSFETWLKSTKAIALNKNTLIVEAPNDFAREWLDGNYKEILTEILYELIGENMSLKFVIPESNMDDPIMVSPANKKPAKPEVITDSAQHMLNPKYTFETFVIGSGNRFAHAASLAVAEAPAKAYNPLFIYGGVGLGKTHLMHAIGHYVLEHNPMAKVVYLTSEKFTNEFINSIRDNRPDDFRNKYRNVDILLIDDIQFLAGKESTQEEFFHTFNTLHEENKQIIISSDRPPREIPTLEDRLRSRFEWGLITDITPPDLETRIAILRKKAKADGLDIPNEVMLYIANQIDSNIRELEGALIRVVAYSSLENKDINADLAAEALKSIIPSSKPRVITIQDIQRVVGEQFGVKLEDFSAKKRTKSIAFPRQIAMYLSRELTDFSLPKIGEEFGGRDHTTVIHAHEKISNLIKTDPQFQKQIQELENKLKI</sequence>
<evidence type="ECO:0000256" key="4">
    <source>
        <dbReference type="ARBA" id="ARBA00022741"/>
    </source>
</evidence>
<comment type="domain">
    <text evidence="8">Domain I is involved in oligomerization and binding regulators, domain II is flexibile and of varying length in different bacteria, domain III forms the AAA+ region, while domain IV binds dsDNA.</text>
</comment>
<feature type="region of interest" description="Domain IV, binds dsDNA" evidence="8">
    <location>
        <begin position="328"/>
        <end position="448"/>
    </location>
</feature>
<feature type="domain" description="AAA+ ATPase" evidence="12">
    <location>
        <begin position="144"/>
        <end position="272"/>
    </location>
</feature>
<comment type="subcellular location">
    <subcellularLocation>
        <location evidence="8">Cytoplasm</location>
    </subcellularLocation>
</comment>